<dbReference type="InterPro" id="IPR001128">
    <property type="entry name" value="Cyt_P450"/>
</dbReference>
<evidence type="ECO:0000256" key="6">
    <source>
        <dbReference type="ARBA" id="ARBA00023033"/>
    </source>
</evidence>
<keyword evidence="6 8" id="KW-0503">Monooxygenase</keyword>
<evidence type="ECO:0000256" key="8">
    <source>
        <dbReference type="RuleBase" id="RU000461"/>
    </source>
</evidence>
<organism evidence="9 10">
    <name type="scientific">Rubripirellula obstinata</name>
    <dbReference type="NCBI Taxonomy" id="406547"/>
    <lineage>
        <taxon>Bacteria</taxon>
        <taxon>Pseudomonadati</taxon>
        <taxon>Planctomycetota</taxon>
        <taxon>Planctomycetia</taxon>
        <taxon>Pirellulales</taxon>
        <taxon>Pirellulaceae</taxon>
        <taxon>Rubripirellula</taxon>
    </lineage>
</organism>
<protein>
    <submittedName>
        <fullName evidence="9">Pentalenene oxygenase</fullName>
        <ecNumber evidence="9">1.14.15.32</ecNumber>
    </submittedName>
</protein>
<feature type="binding site" description="axial binding residue" evidence="7">
    <location>
        <position position="405"/>
    </location>
    <ligand>
        <name>heme</name>
        <dbReference type="ChEBI" id="CHEBI:30413"/>
    </ligand>
    <ligandPart>
        <name>Fe</name>
        <dbReference type="ChEBI" id="CHEBI:18248"/>
    </ligandPart>
</feature>
<proteinExistence type="inferred from homology"/>
<dbReference type="PANTHER" id="PTHR24291">
    <property type="entry name" value="CYTOCHROME P450 FAMILY 4"/>
    <property type="match status" value="1"/>
</dbReference>
<dbReference type="PANTHER" id="PTHR24291:SF50">
    <property type="entry name" value="BIFUNCTIONAL ALBAFLAVENONE MONOOXYGENASE_TERPENE SYNTHASE"/>
    <property type="match status" value="1"/>
</dbReference>
<evidence type="ECO:0000256" key="4">
    <source>
        <dbReference type="ARBA" id="ARBA00023002"/>
    </source>
</evidence>
<evidence type="ECO:0000313" key="9">
    <source>
        <dbReference type="EMBL" id="KAA1260073.1"/>
    </source>
</evidence>
<dbReference type="RefSeq" id="WP_068258979.1">
    <property type="nucleotide sequence ID" value="NZ_LWSK01000008.1"/>
</dbReference>
<comment type="cofactor">
    <cofactor evidence="7">
        <name>heme</name>
        <dbReference type="ChEBI" id="CHEBI:30413"/>
    </cofactor>
</comment>
<dbReference type="InterPro" id="IPR036396">
    <property type="entry name" value="Cyt_P450_sf"/>
</dbReference>
<dbReference type="InterPro" id="IPR002401">
    <property type="entry name" value="Cyt_P450_E_grp-I"/>
</dbReference>
<reference evidence="9 10" key="1">
    <citation type="submission" date="2019-08" db="EMBL/GenBank/DDBJ databases">
        <title>Deep-cultivation of Planctomycetes and their phenomic and genomic characterization uncovers novel biology.</title>
        <authorList>
            <person name="Wiegand S."/>
            <person name="Jogler M."/>
            <person name="Boedeker C."/>
            <person name="Pinto D."/>
            <person name="Vollmers J."/>
            <person name="Rivas-Marin E."/>
            <person name="Kohn T."/>
            <person name="Peeters S.H."/>
            <person name="Heuer A."/>
            <person name="Rast P."/>
            <person name="Oberbeckmann S."/>
            <person name="Bunk B."/>
            <person name="Jeske O."/>
            <person name="Meyerdierks A."/>
            <person name="Storesund J.E."/>
            <person name="Kallscheuer N."/>
            <person name="Luecker S."/>
            <person name="Lage O.M."/>
            <person name="Pohl T."/>
            <person name="Merkel B.J."/>
            <person name="Hornburger P."/>
            <person name="Mueller R.-W."/>
            <person name="Bruemmer F."/>
            <person name="Labrenz M."/>
            <person name="Spormann A.M."/>
            <person name="Op Den Camp H."/>
            <person name="Overmann J."/>
            <person name="Amann R."/>
            <person name="Jetten M.S.M."/>
            <person name="Mascher T."/>
            <person name="Medema M.H."/>
            <person name="Devos D.P."/>
            <person name="Kaster A.-K."/>
            <person name="Ovreas L."/>
            <person name="Rohde M."/>
            <person name="Galperin M.Y."/>
            <person name="Jogler C."/>
        </authorList>
    </citation>
    <scope>NUCLEOTIDE SEQUENCE [LARGE SCALE GENOMIC DNA]</scope>
    <source>
        <strain evidence="9 10">LF1</strain>
    </source>
</reference>
<dbReference type="GO" id="GO:0016705">
    <property type="term" value="F:oxidoreductase activity, acting on paired donors, with incorporation or reduction of molecular oxygen"/>
    <property type="evidence" value="ECO:0007669"/>
    <property type="project" value="InterPro"/>
</dbReference>
<sequence length="457" mass="52832">MVDRQNSVNSNSFDGQLVRAPWMYRQWMLAGNPAYFFDRLVNDFGDFVHCRGLFDFYLVNHPSLVKQVLQDTHTSFDKNSLIYDRFRVAFGGGLVVAEGQPWKRRRKSMQPSFGPTTIQHFFDLMVHATDRMTDQWDQDYQEAVAFDIAKEMNKLTLQIAGRALFSNGFDSASERISHWTQIINHYVAKPPLPIIRSSWFPSRTNFRFFRALDEFHTFLKQMISDRQDAAGHHDLLSMLMAAGNLGSDDDPPMTDLEIVEETLGMIIGGHETSSSALTWIWYELQQNPAIQQRLHDELDQVIGNREIQLSDLPKLKFVRMIIEEALRLHPPFWFENRNAMTDVTLGGATLPMGSMVVFSRYSLHRHEQFWENPDSFNPNRFDPENMENNRSTYATVPFGGGPRICIGIHFAMMELTVAVSSIAKRFEVIIDESNRHRMAAHLTMTPKHGLRVRLKRR</sequence>
<comment type="similarity">
    <text evidence="1 8">Belongs to the cytochrome P450 family.</text>
</comment>
<keyword evidence="10" id="KW-1185">Reference proteome</keyword>
<gene>
    <name evidence="9" type="primary">ptlI</name>
    <name evidence="9" type="ORF">LF1_26120</name>
</gene>
<evidence type="ECO:0000256" key="1">
    <source>
        <dbReference type="ARBA" id="ARBA00010617"/>
    </source>
</evidence>
<keyword evidence="4 8" id="KW-0560">Oxidoreductase</keyword>
<keyword evidence="3 7" id="KW-0479">Metal-binding</keyword>
<dbReference type="InterPro" id="IPR050196">
    <property type="entry name" value="Cytochrome_P450_Monoox"/>
</dbReference>
<accession>A0A5B1CL07</accession>
<keyword evidence="2 7" id="KW-0349">Heme</keyword>
<dbReference type="EMBL" id="VRLW01000001">
    <property type="protein sequence ID" value="KAA1260073.1"/>
    <property type="molecule type" value="Genomic_DNA"/>
</dbReference>
<dbReference type="PRINTS" id="PR00463">
    <property type="entry name" value="EP450I"/>
</dbReference>
<dbReference type="InterPro" id="IPR017972">
    <property type="entry name" value="Cyt_P450_CS"/>
</dbReference>
<evidence type="ECO:0000313" key="10">
    <source>
        <dbReference type="Proteomes" id="UP000322699"/>
    </source>
</evidence>
<evidence type="ECO:0000256" key="7">
    <source>
        <dbReference type="PIRSR" id="PIRSR602401-1"/>
    </source>
</evidence>
<dbReference type="SUPFAM" id="SSF48264">
    <property type="entry name" value="Cytochrome P450"/>
    <property type="match status" value="1"/>
</dbReference>
<dbReference type="PROSITE" id="PS00086">
    <property type="entry name" value="CYTOCHROME_P450"/>
    <property type="match status" value="1"/>
</dbReference>
<comment type="caution">
    <text evidence="9">The sequence shown here is derived from an EMBL/GenBank/DDBJ whole genome shotgun (WGS) entry which is preliminary data.</text>
</comment>
<dbReference type="Proteomes" id="UP000322699">
    <property type="component" value="Unassembled WGS sequence"/>
</dbReference>
<dbReference type="GO" id="GO:0004497">
    <property type="term" value="F:monooxygenase activity"/>
    <property type="evidence" value="ECO:0007669"/>
    <property type="project" value="UniProtKB-KW"/>
</dbReference>
<name>A0A5B1CL07_9BACT</name>
<dbReference type="GO" id="GO:0005506">
    <property type="term" value="F:iron ion binding"/>
    <property type="evidence" value="ECO:0007669"/>
    <property type="project" value="InterPro"/>
</dbReference>
<evidence type="ECO:0000256" key="3">
    <source>
        <dbReference type="ARBA" id="ARBA00022723"/>
    </source>
</evidence>
<dbReference type="AlphaFoldDB" id="A0A5B1CL07"/>
<dbReference type="OrthoDB" id="9789468at2"/>
<dbReference type="Pfam" id="PF00067">
    <property type="entry name" value="p450"/>
    <property type="match status" value="1"/>
</dbReference>
<dbReference type="PRINTS" id="PR00385">
    <property type="entry name" value="P450"/>
</dbReference>
<evidence type="ECO:0000256" key="5">
    <source>
        <dbReference type="ARBA" id="ARBA00023004"/>
    </source>
</evidence>
<dbReference type="EC" id="1.14.15.32" evidence="9"/>
<dbReference type="Gene3D" id="1.10.630.10">
    <property type="entry name" value="Cytochrome P450"/>
    <property type="match status" value="1"/>
</dbReference>
<dbReference type="GO" id="GO:0020037">
    <property type="term" value="F:heme binding"/>
    <property type="evidence" value="ECO:0007669"/>
    <property type="project" value="InterPro"/>
</dbReference>
<evidence type="ECO:0000256" key="2">
    <source>
        <dbReference type="ARBA" id="ARBA00022617"/>
    </source>
</evidence>
<keyword evidence="5 7" id="KW-0408">Iron</keyword>